<dbReference type="EMBL" id="NBNE01003633">
    <property type="protein sequence ID" value="OWZ07196.1"/>
    <property type="molecule type" value="Genomic_DNA"/>
</dbReference>
<evidence type="ECO:0000313" key="1">
    <source>
        <dbReference type="EMBL" id="OWZ07196.1"/>
    </source>
</evidence>
<reference evidence="2" key="1">
    <citation type="submission" date="2017-03" db="EMBL/GenBank/DDBJ databases">
        <title>Phytopthora megakarya and P. palmivora, two closely related causual agents of cacao black pod achieved similar genome size and gene model numbers by different mechanisms.</title>
        <authorList>
            <person name="Ali S."/>
            <person name="Shao J."/>
            <person name="Larry D.J."/>
            <person name="Kronmiller B."/>
            <person name="Shen D."/>
            <person name="Strem M.D."/>
            <person name="Melnick R.L."/>
            <person name="Guiltinan M.J."/>
            <person name="Tyler B.M."/>
            <person name="Meinhardt L.W."/>
            <person name="Bailey B.A."/>
        </authorList>
    </citation>
    <scope>NUCLEOTIDE SEQUENCE [LARGE SCALE GENOMIC DNA]</scope>
    <source>
        <strain evidence="2">zdho120</strain>
    </source>
</reference>
<comment type="caution">
    <text evidence="1">The sequence shown here is derived from an EMBL/GenBank/DDBJ whole genome shotgun (WGS) entry which is preliminary data.</text>
</comment>
<evidence type="ECO:0000313" key="2">
    <source>
        <dbReference type="Proteomes" id="UP000198211"/>
    </source>
</evidence>
<accession>A0A225VNW8</accession>
<organism evidence="1 2">
    <name type="scientific">Phytophthora megakarya</name>
    <dbReference type="NCBI Taxonomy" id="4795"/>
    <lineage>
        <taxon>Eukaryota</taxon>
        <taxon>Sar</taxon>
        <taxon>Stramenopiles</taxon>
        <taxon>Oomycota</taxon>
        <taxon>Peronosporomycetes</taxon>
        <taxon>Peronosporales</taxon>
        <taxon>Peronosporaceae</taxon>
        <taxon>Phytophthora</taxon>
    </lineage>
</organism>
<keyword evidence="2" id="KW-1185">Reference proteome</keyword>
<gene>
    <name evidence="1" type="ORF">PHMEG_00020441</name>
</gene>
<dbReference type="AlphaFoldDB" id="A0A225VNW8"/>
<sequence>MLCVEGALIEDKCAVDLGRHHRDRSCGLGTSLPTAAEKQLVRWFNDLRSDGVPAISVMIKLQALELYADPALPSGAFHRILVVAKALPTPPQLAMRGRNRGGQTTLKDAGEKLEGFSTKVLSKIKELKISKIYNADKTGVSYEYIPATTVSTKGAKTIKCAGKSKERVTAMLLDDNDGNKAKPFLVFETWPSKLAAKQNKICHHGFGSKLWSKLKGQQVGGPNLRKQGGVVEQRVVY</sequence>
<dbReference type="Proteomes" id="UP000198211">
    <property type="component" value="Unassembled WGS sequence"/>
</dbReference>
<protein>
    <recommendedName>
        <fullName evidence="3">HTH CENPB-type domain-containing protein</fullName>
    </recommendedName>
</protein>
<dbReference type="STRING" id="4795.A0A225VNW8"/>
<dbReference type="OrthoDB" id="89669at2759"/>
<proteinExistence type="predicted"/>
<evidence type="ECO:0008006" key="3">
    <source>
        <dbReference type="Google" id="ProtNLM"/>
    </source>
</evidence>
<name>A0A225VNW8_9STRA</name>